<dbReference type="InterPro" id="IPR018247">
    <property type="entry name" value="EF_Hand_1_Ca_BS"/>
</dbReference>
<dbReference type="OrthoDB" id="26525at2759"/>
<organism evidence="4 5">
    <name type="scientific">Turnera subulata</name>
    <dbReference type="NCBI Taxonomy" id="218843"/>
    <lineage>
        <taxon>Eukaryota</taxon>
        <taxon>Viridiplantae</taxon>
        <taxon>Streptophyta</taxon>
        <taxon>Embryophyta</taxon>
        <taxon>Tracheophyta</taxon>
        <taxon>Spermatophyta</taxon>
        <taxon>Magnoliopsida</taxon>
        <taxon>eudicotyledons</taxon>
        <taxon>Gunneridae</taxon>
        <taxon>Pentapetalae</taxon>
        <taxon>rosids</taxon>
        <taxon>fabids</taxon>
        <taxon>Malpighiales</taxon>
        <taxon>Passifloraceae</taxon>
        <taxon>Turnera</taxon>
    </lineage>
</organism>
<dbReference type="PANTHER" id="PTHR23048:SF52">
    <property type="entry name" value="CALCIUM-BINDING PROTEIN CML18-RELATED"/>
    <property type="match status" value="1"/>
</dbReference>
<gene>
    <name evidence="4" type="ORF">Tsubulata_007362</name>
</gene>
<dbReference type="SUPFAM" id="SSF47473">
    <property type="entry name" value="EF-hand"/>
    <property type="match status" value="1"/>
</dbReference>
<protein>
    <recommendedName>
        <fullName evidence="3">EF-hand domain-containing protein</fullName>
    </recommendedName>
</protein>
<feature type="domain" description="EF-hand" evidence="3">
    <location>
        <begin position="14"/>
        <end position="49"/>
    </location>
</feature>
<proteinExistence type="predicted"/>
<evidence type="ECO:0000313" key="4">
    <source>
        <dbReference type="EMBL" id="KAJ4827376.1"/>
    </source>
</evidence>
<dbReference type="Pfam" id="PF13499">
    <property type="entry name" value="EF-hand_7"/>
    <property type="match status" value="2"/>
</dbReference>
<evidence type="ECO:0000256" key="1">
    <source>
        <dbReference type="ARBA" id="ARBA00022737"/>
    </source>
</evidence>
<dbReference type="InterPro" id="IPR002048">
    <property type="entry name" value="EF_hand_dom"/>
</dbReference>
<dbReference type="Proteomes" id="UP001141552">
    <property type="component" value="Unassembled WGS sequence"/>
</dbReference>
<dbReference type="Gene3D" id="1.10.238.10">
    <property type="entry name" value="EF-hand"/>
    <property type="match status" value="2"/>
</dbReference>
<dbReference type="PROSITE" id="PS50222">
    <property type="entry name" value="EF_HAND_2"/>
    <property type="match status" value="4"/>
</dbReference>
<keyword evidence="1" id="KW-0677">Repeat</keyword>
<dbReference type="GO" id="GO:0016460">
    <property type="term" value="C:myosin II complex"/>
    <property type="evidence" value="ECO:0007669"/>
    <property type="project" value="TreeGrafter"/>
</dbReference>
<evidence type="ECO:0000256" key="2">
    <source>
        <dbReference type="ARBA" id="ARBA00022837"/>
    </source>
</evidence>
<reference evidence="4" key="2">
    <citation type="journal article" date="2023" name="Plants (Basel)">
        <title>Annotation of the Turnera subulata (Passifloraceae) Draft Genome Reveals the S-Locus Evolved after the Divergence of Turneroideae from Passifloroideae in a Stepwise Manner.</title>
        <authorList>
            <person name="Henning P.M."/>
            <person name="Roalson E.H."/>
            <person name="Mir W."/>
            <person name="McCubbin A.G."/>
            <person name="Shore J.S."/>
        </authorList>
    </citation>
    <scope>NUCLEOTIDE SEQUENCE</scope>
    <source>
        <strain evidence="4">F60SS</strain>
    </source>
</reference>
<feature type="domain" description="EF-hand" evidence="3">
    <location>
        <begin position="126"/>
        <end position="161"/>
    </location>
</feature>
<evidence type="ECO:0000259" key="3">
    <source>
        <dbReference type="PROSITE" id="PS50222"/>
    </source>
</evidence>
<feature type="domain" description="EF-hand" evidence="3">
    <location>
        <begin position="50"/>
        <end position="85"/>
    </location>
</feature>
<reference evidence="4" key="1">
    <citation type="submission" date="2022-02" db="EMBL/GenBank/DDBJ databases">
        <authorList>
            <person name="Henning P.M."/>
            <person name="McCubbin A.G."/>
            <person name="Shore J.S."/>
        </authorList>
    </citation>
    <scope>NUCLEOTIDE SEQUENCE</scope>
    <source>
        <strain evidence="4">F60SS</strain>
        <tissue evidence="4">Leaves</tissue>
    </source>
</reference>
<dbReference type="FunFam" id="1.10.238.10:FF:000003">
    <property type="entry name" value="Calmodulin A"/>
    <property type="match status" value="1"/>
</dbReference>
<comment type="caution">
    <text evidence="4">The sequence shown here is derived from an EMBL/GenBank/DDBJ whole genome shotgun (WGS) entry which is preliminary data.</text>
</comment>
<keyword evidence="5" id="KW-1185">Reference proteome</keyword>
<dbReference type="InterPro" id="IPR011992">
    <property type="entry name" value="EF-hand-dom_pair"/>
</dbReference>
<dbReference type="SMART" id="SM00054">
    <property type="entry name" value="EFh"/>
    <property type="match status" value="4"/>
</dbReference>
<dbReference type="EMBL" id="JAKUCV010006427">
    <property type="protein sequence ID" value="KAJ4827376.1"/>
    <property type="molecule type" value="Genomic_DNA"/>
</dbReference>
<sequence>MSGKDLVMRVLDQDQLAELLEIFRSFGRNKDDSLTQRELESLLRYLGLKPCKDEMEALIQEADKNNSGMIEFPEFVQLVEHDIVVACCPYTEEEIRKMFRFFDRDGDGYITAGELAHSMAKLGHVLTSEELIEMMEEADTDGDGCISFQEFAHAITYAAFNDSWW</sequence>
<evidence type="ECO:0000313" key="5">
    <source>
        <dbReference type="Proteomes" id="UP001141552"/>
    </source>
</evidence>
<dbReference type="CDD" id="cd00051">
    <property type="entry name" value="EFh"/>
    <property type="match status" value="1"/>
</dbReference>
<dbReference type="PANTHER" id="PTHR23048">
    <property type="entry name" value="MYOSIN LIGHT CHAIN 1, 3"/>
    <property type="match status" value="1"/>
</dbReference>
<keyword evidence="2" id="KW-0106">Calcium</keyword>
<name>A0A9Q0FBN9_9ROSI</name>
<dbReference type="AlphaFoldDB" id="A0A9Q0FBN9"/>
<dbReference type="InterPro" id="IPR050230">
    <property type="entry name" value="CALM/Myosin/TropC-like"/>
</dbReference>
<accession>A0A9Q0FBN9</accession>
<dbReference type="GO" id="GO:0005509">
    <property type="term" value="F:calcium ion binding"/>
    <property type="evidence" value="ECO:0007669"/>
    <property type="project" value="InterPro"/>
</dbReference>
<dbReference type="PROSITE" id="PS00018">
    <property type="entry name" value="EF_HAND_1"/>
    <property type="match status" value="3"/>
</dbReference>
<feature type="domain" description="EF-hand" evidence="3">
    <location>
        <begin position="90"/>
        <end position="125"/>
    </location>
</feature>